<dbReference type="PRINTS" id="PR00098">
    <property type="entry name" value="CPSASE"/>
</dbReference>
<comment type="similarity">
    <text evidence="3 16">Belongs to the CarB family.</text>
</comment>
<feature type="binding site" evidence="16">
    <location>
        <position position="129"/>
    </location>
    <ligand>
        <name>ATP</name>
        <dbReference type="ChEBI" id="CHEBI:30616"/>
        <label>1</label>
    </ligand>
</feature>
<dbReference type="NCBIfam" id="NF009455">
    <property type="entry name" value="PRK12815.1"/>
    <property type="match status" value="1"/>
</dbReference>
<keyword evidence="7" id="KW-0479">Metal-binding</keyword>
<feature type="binding site" evidence="16">
    <location>
        <position position="242"/>
    </location>
    <ligand>
        <name>ATP</name>
        <dbReference type="ChEBI" id="CHEBI:30616"/>
        <label>1</label>
    </ligand>
</feature>
<dbReference type="Gene3D" id="3.40.50.1380">
    <property type="entry name" value="Methylglyoxal synthase-like domain"/>
    <property type="match status" value="1"/>
</dbReference>
<feature type="binding site" evidence="16">
    <location>
        <position position="749"/>
    </location>
    <ligand>
        <name>ATP</name>
        <dbReference type="ChEBI" id="CHEBI:30616"/>
        <label>2</label>
    </ligand>
</feature>
<dbReference type="PROSITE" id="PS00867">
    <property type="entry name" value="CPSASE_2"/>
    <property type="match status" value="2"/>
</dbReference>
<dbReference type="InterPro" id="IPR016185">
    <property type="entry name" value="PreATP-grasp_dom_sf"/>
</dbReference>
<keyword evidence="12 16" id="KW-0665">Pyrimidine biosynthesis</keyword>
<dbReference type="InterPro" id="IPR006275">
    <property type="entry name" value="CPSase_lsu"/>
</dbReference>
<feature type="binding site" evidence="16">
    <location>
        <position position="778"/>
    </location>
    <ligand>
        <name>ATP</name>
        <dbReference type="ChEBI" id="CHEBI:30616"/>
        <label>2</label>
    </ligand>
</feature>
<feature type="binding site" evidence="16">
    <location>
        <position position="821"/>
    </location>
    <ligand>
        <name>Mn(2+)</name>
        <dbReference type="ChEBI" id="CHEBI:29035"/>
        <label>3</label>
    </ligand>
</feature>
<comment type="catalytic activity">
    <reaction evidence="14 16">
        <text>hydrogencarbonate + NH4(+) + 2 ATP = carbamoyl phosphate + 2 ADP + phosphate + 2 H(+)</text>
        <dbReference type="Rhea" id="RHEA:18029"/>
        <dbReference type="ChEBI" id="CHEBI:15378"/>
        <dbReference type="ChEBI" id="CHEBI:17544"/>
        <dbReference type="ChEBI" id="CHEBI:28938"/>
        <dbReference type="ChEBI" id="CHEBI:30616"/>
        <dbReference type="ChEBI" id="CHEBI:43474"/>
        <dbReference type="ChEBI" id="CHEBI:58228"/>
        <dbReference type="ChEBI" id="CHEBI:456216"/>
        <dbReference type="EC" id="6.3.4.16"/>
    </reaction>
</comment>
<dbReference type="SUPFAM" id="SSF48108">
    <property type="entry name" value="Carbamoyl phosphate synthetase, large subunit connection domain"/>
    <property type="match status" value="1"/>
</dbReference>
<feature type="domain" description="ATP-grasp" evidence="17">
    <location>
        <begin position="672"/>
        <end position="862"/>
    </location>
</feature>
<dbReference type="SMART" id="SM01096">
    <property type="entry name" value="CPSase_L_D3"/>
    <property type="match status" value="1"/>
</dbReference>
<feature type="binding site" evidence="16">
    <location>
        <position position="833"/>
    </location>
    <ligand>
        <name>Mn(2+)</name>
        <dbReference type="ChEBI" id="CHEBI:29035"/>
        <label>3</label>
    </ligand>
</feature>
<gene>
    <name evidence="16" type="primary">carB</name>
    <name evidence="19" type="ORF">C12CBH8_20290</name>
</gene>
<dbReference type="UniPathway" id="UPA00068">
    <property type="reaction ID" value="UER00171"/>
</dbReference>
<feature type="binding site" evidence="16">
    <location>
        <position position="833"/>
    </location>
    <ligand>
        <name>Mn(2+)</name>
        <dbReference type="ChEBI" id="CHEBI:29035"/>
        <label>4</label>
    </ligand>
</feature>
<organism evidence="19 20">
    <name type="scientific">Solibaculum mannosilyticum</name>
    <dbReference type="NCBI Taxonomy" id="2780922"/>
    <lineage>
        <taxon>Bacteria</taxon>
        <taxon>Bacillati</taxon>
        <taxon>Bacillota</taxon>
        <taxon>Clostridia</taxon>
        <taxon>Eubacteriales</taxon>
        <taxon>Oscillospiraceae</taxon>
        <taxon>Solibaculum</taxon>
    </lineage>
</organism>
<keyword evidence="13" id="KW-0464">Manganese</keyword>
<feature type="binding site" evidence="16">
    <location>
        <position position="298"/>
    </location>
    <ligand>
        <name>Mn(2+)</name>
        <dbReference type="ChEBI" id="CHEBI:29035"/>
        <label>1</label>
    </ligand>
</feature>
<dbReference type="InterPro" id="IPR036914">
    <property type="entry name" value="MGS-like_dom_sf"/>
</dbReference>
<evidence type="ECO:0000256" key="12">
    <source>
        <dbReference type="ARBA" id="ARBA00022975"/>
    </source>
</evidence>
<dbReference type="Gene3D" id="3.40.50.20">
    <property type="match status" value="2"/>
</dbReference>
<dbReference type="FunFam" id="3.40.50.20:FF:000002">
    <property type="entry name" value="Carbamoyl-phosphate synthase large chain"/>
    <property type="match status" value="1"/>
</dbReference>
<keyword evidence="6 16" id="KW-0028">Amino-acid biosynthesis</keyword>
<keyword evidence="20" id="KW-1185">Reference proteome</keyword>
<dbReference type="FunFam" id="3.30.470.20:FF:000026">
    <property type="entry name" value="Carbamoyl-phosphate synthase large chain"/>
    <property type="match status" value="1"/>
</dbReference>
<feature type="binding site" evidence="16">
    <location>
        <position position="833"/>
    </location>
    <ligand>
        <name>Mg(2+)</name>
        <dbReference type="ChEBI" id="CHEBI:18420"/>
        <label>3</label>
    </ligand>
</feature>
<feature type="binding site" evidence="16">
    <location>
        <position position="833"/>
    </location>
    <ligand>
        <name>ATP</name>
        <dbReference type="ChEBI" id="CHEBI:30616"/>
        <label>2</label>
    </ligand>
</feature>
<dbReference type="KEGG" id="sman:C12CBH8_20290"/>
<dbReference type="FunFam" id="3.30.470.20:FF:000001">
    <property type="entry name" value="Carbamoyl-phosphate synthase large chain"/>
    <property type="match status" value="1"/>
</dbReference>
<dbReference type="InterPro" id="IPR005480">
    <property type="entry name" value="CPSase_lsu_oligo"/>
</dbReference>
<feature type="binding site" evidence="16">
    <location>
        <position position="210"/>
    </location>
    <ligand>
        <name>ATP</name>
        <dbReference type="ChEBI" id="CHEBI:30616"/>
        <label>1</label>
    </ligand>
</feature>
<evidence type="ECO:0000313" key="19">
    <source>
        <dbReference type="EMBL" id="BCI61390.1"/>
    </source>
</evidence>
<keyword evidence="9 16" id="KW-0547">Nucleotide-binding</keyword>
<dbReference type="Pfam" id="PF02786">
    <property type="entry name" value="CPSase_L_D2"/>
    <property type="match status" value="2"/>
</dbReference>
<comment type="subunit">
    <text evidence="16">Composed of two chains; the small (or glutamine) chain promotes the hydrolysis of glutamine to ammonia, which is used by the large (or ammonia) chain to synthesize carbamoyl phosphate. Tetramer of heterodimers (alpha,beta)4.</text>
</comment>
<dbReference type="HAMAP" id="MF_01210_A">
    <property type="entry name" value="CPSase_L_chain_A"/>
    <property type="match status" value="1"/>
</dbReference>
<feature type="binding site" evidence="16">
    <location>
        <position position="175"/>
    </location>
    <ligand>
        <name>ATP</name>
        <dbReference type="ChEBI" id="CHEBI:30616"/>
        <label>1</label>
    </ligand>
</feature>
<dbReference type="GO" id="GO:0005737">
    <property type="term" value="C:cytoplasm"/>
    <property type="evidence" value="ECO:0007669"/>
    <property type="project" value="TreeGrafter"/>
</dbReference>
<dbReference type="GO" id="GO:0004088">
    <property type="term" value="F:carbamoyl-phosphate synthase (glutamine-hydrolyzing) activity"/>
    <property type="evidence" value="ECO:0007669"/>
    <property type="project" value="UniProtKB-UniRule"/>
</dbReference>
<dbReference type="NCBIfam" id="TIGR01369">
    <property type="entry name" value="CPSaseII_lrg"/>
    <property type="match status" value="1"/>
</dbReference>
<evidence type="ECO:0000256" key="11">
    <source>
        <dbReference type="ARBA" id="ARBA00022842"/>
    </source>
</evidence>
<dbReference type="Gene3D" id="3.30.1490.20">
    <property type="entry name" value="ATP-grasp fold, A domain"/>
    <property type="match status" value="1"/>
</dbReference>
<sequence>MPKNPDIHRVVVLGSGPIIIGQAAEFDYAGTQACRALQEEGIEVILINSNPATIMTDKDIADKVYIEPLNAETVRKVIEKEKPDSILPTLGGQNALNLAMELKESGFLDEHHVRMLGTSAEAIRNAEDRQAFKDTLDRIGEPYATSKVVNTVEDAVEFTESIGYPVVIRPAYTLGGTGGGIAYNQEELRAITHNGLRLSRVTEVLVERYIGGWKEIEYEVMRDSKGNAVTICNMENIDPVGVHTGDSVVVAPCQTLGDKEHQMLRTAALNIISELKIEGGCNVQFALHPTSFEYVVIEVNPRVSRSSALASKATGYPIAKVASKVALGFGLDEIKNAITGKTYASFEPTLDYCVVKFPKWPFDKFVTAKRTLGTQMKATGEVMSISPSFEGALMKSIRSLEQNCTSLMLPMLSGLSDEDIKKRLHNIDDRRLFVIAEAIRRGVELQEINDITKIDMWFLDRIQALVEMEDLLRKRGTDPEILSKAKYMGFIDADIAKLAGVTPAQIKRIRMENGIVAAYKMVDTCAAEFEAATPYYYSCYESENEVDTRSDKKKILVLGSGPIRIGQGIEFDYCSVHCVWALKKCGYETIIINNNPETVSTDFDVADKLYFEPLTPEDVANIVELEKPYGAVVQFGGQTAIKLSQALRDMNVPVLGTSAEDVDAAEDRKKFDAILEKCDIPRPAGATVFTTEEAIAAANQLGYPVLVRPSYVLGGQGMQIAFSDQEIAQFMAIINMTVQEHPILVDKYLMGKELEVDAVCDGVDVLIPGIMEHLERAGVHSGDSISVYPPQSIAQKHQDTIVDYTRRLAKALHVKGMINIQFIIYDDEVYIIEVNPRSSRTVPYISKITGVPIVALATNAIFGKSIPEQGYEYGLIPAKNHVAVKLPVFSFEKLYGAEISLGPEMKSTGEVLGLAEGFSEALHKAFIGGGYNLPKNHKIIATVKDADKPELVDIARRFIALGYEIYSTSGTCQFLNEHGVKATPVHKIEQGTPNILDMILEGQADLVINTPTHVSKQNRDGFLIRRNAVETGTPCITSLDTATALLTSLEHASEGDRSVIDIAQI</sequence>
<keyword evidence="11" id="KW-0460">Magnesium</keyword>
<reference evidence="20" key="1">
    <citation type="submission" date="2020-07" db="EMBL/GenBank/DDBJ databases">
        <title>Complete genome sequencing of Clostridia bacterium strain 12CBH8.</title>
        <authorList>
            <person name="Sakamoto M."/>
            <person name="Murakami T."/>
            <person name="Mori H."/>
        </authorList>
    </citation>
    <scope>NUCLEOTIDE SEQUENCE [LARGE SCALE GENOMIC DNA]</scope>
    <source>
        <strain evidence="20">12CBH8</strain>
    </source>
</reference>
<feature type="binding site" evidence="16">
    <location>
        <position position="835"/>
    </location>
    <ligand>
        <name>Mg(2+)</name>
        <dbReference type="ChEBI" id="CHEBI:18420"/>
        <label>4</label>
    </ligand>
</feature>
<dbReference type="InterPro" id="IPR011761">
    <property type="entry name" value="ATP-grasp"/>
</dbReference>
<feature type="region of interest" description="Carboxyphosphate synthetic domain" evidence="16">
    <location>
        <begin position="1"/>
        <end position="401"/>
    </location>
</feature>
<evidence type="ECO:0000256" key="8">
    <source>
        <dbReference type="ARBA" id="ARBA00022737"/>
    </source>
</evidence>
<dbReference type="PANTHER" id="PTHR11405">
    <property type="entry name" value="CARBAMOYLTRANSFERASE FAMILY MEMBER"/>
    <property type="match status" value="1"/>
</dbReference>
<evidence type="ECO:0000256" key="15">
    <source>
        <dbReference type="ARBA" id="ARBA00048816"/>
    </source>
</evidence>
<feature type="binding site" evidence="16">
    <location>
        <position position="298"/>
    </location>
    <ligand>
        <name>ATP</name>
        <dbReference type="ChEBI" id="CHEBI:30616"/>
        <label>1</label>
    </ligand>
</feature>
<dbReference type="UniPathway" id="UPA00070">
    <property type="reaction ID" value="UER00115"/>
</dbReference>
<dbReference type="PROSITE" id="PS51855">
    <property type="entry name" value="MGS"/>
    <property type="match status" value="1"/>
</dbReference>
<comment type="caution">
    <text evidence="16">Lacks conserved residue(s) required for the propagation of feature annotation.</text>
</comment>
<dbReference type="Gene3D" id="3.30.470.20">
    <property type="entry name" value="ATP-grasp fold, B domain"/>
    <property type="match status" value="2"/>
</dbReference>
<feature type="binding site" evidence="16">
    <location>
        <position position="753"/>
    </location>
    <ligand>
        <name>ATP</name>
        <dbReference type="ChEBI" id="CHEBI:30616"/>
        <label>2</label>
    </ligand>
</feature>
<feature type="binding site" evidence="16">
    <location>
        <position position="781"/>
    </location>
    <ligand>
        <name>ATP</name>
        <dbReference type="ChEBI" id="CHEBI:30616"/>
        <label>2</label>
    </ligand>
</feature>
<evidence type="ECO:0000259" key="17">
    <source>
        <dbReference type="PROSITE" id="PS50975"/>
    </source>
</evidence>
<evidence type="ECO:0000256" key="9">
    <source>
        <dbReference type="ARBA" id="ARBA00022741"/>
    </source>
</evidence>
<feature type="binding site" evidence="16">
    <location>
        <position position="835"/>
    </location>
    <ligand>
        <name>Mn(2+)</name>
        <dbReference type="ChEBI" id="CHEBI:29035"/>
        <label>4</label>
    </ligand>
</feature>
<proteinExistence type="inferred from homology"/>
<dbReference type="Gene3D" id="1.10.1030.10">
    <property type="entry name" value="Carbamoyl-phosphate synthetase, large subunit oligomerisation domain"/>
    <property type="match status" value="1"/>
</dbReference>
<feature type="binding site" evidence="16">
    <location>
        <position position="298"/>
    </location>
    <ligand>
        <name>Mg(2+)</name>
        <dbReference type="ChEBI" id="CHEBI:18420"/>
        <label>2</label>
    </ligand>
</feature>
<feature type="binding site" evidence="16">
    <location>
        <position position="208"/>
    </location>
    <ligand>
        <name>ATP</name>
        <dbReference type="ChEBI" id="CHEBI:30616"/>
        <label>1</label>
    </ligand>
</feature>
<feature type="binding site" evidence="16">
    <location>
        <position position="284"/>
    </location>
    <ligand>
        <name>ATP</name>
        <dbReference type="ChEBI" id="CHEBI:30616"/>
        <label>1</label>
    </ligand>
</feature>
<name>A0A7I8D3P5_9FIRM</name>
<dbReference type="HAMAP" id="MF_01210_B">
    <property type="entry name" value="CPSase_L_chain_B"/>
    <property type="match status" value="1"/>
</dbReference>
<dbReference type="SUPFAM" id="SSF52335">
    <property type="entry name" value="Methylglyoxal synthase-like"/>
    <property type="match status" value="1"/>
</dbReference>
<feature type="binding site" evidence="16">
    <location>
        <position position="747"/>
    </location>
    <ligand>
        <name>ATP</name>
        <dbReference type="ChEBI" id="CHEBI:30616"/>
        <label>2</label>
    </ligand>
</feature>
<comment type="domain">
    <text evidence="16">The large subunit is composed of 2 ATP-grasp domains that are involved in binding the 2 ATP molecules needed for carbamoyl phosphate synthesis. The N-terminal ATP-grasp domain (referred to as the carboxyphosphate synthetic component) catalyzes the ATP-dependent phosphorylation of hydrogencarbonate to carboxyphosphate and the subsequent nucleophilic attack by ammonia to form a carbamate intermediate. The C-terminal ATP-grasp domain (referred to as the carbamoyl phosphate synthetic component) then catalyzes the phosphorylation of carbamate with the second ATP to form the end product carbamoyl phosphate. The reactive and unstable enzyme intermediates are sequentially channeled from one active site to the next through the interior of the protein over a distance of at least 96 A.</text>
</comment>
<dbReference type="GO" id="GO:0005524">
    <property type="term" value="F:ATP binding"/>
    <property type="evidence" value="ECO:0007669"/>
    <property type="project" value="UniProtKB-UniRule"/>
</dbReference>
<feature type="binding site" evidence="16">
    <location>
        <position position="241"/>
    </location>
    <ligand>
        <name>ATP</name>
        <dbReference type="ChEBI" id="CHEBI:30616"/>
        <label>1</label>
    </ligand>
</feature>
<evidence type="ECO:0000256" key="14">
    <source>
        <dbReference type="ARBA" id="ARBA00047359"/>
    </source>
</evidence>
<dbReference type="EC" id="6.3.5.5" evidence="16"/>
<comment type="cofactor">
    <cofactor evidence="16">
        <name>Mg(2+)</name>
        <dbReference type="ChEBI" id="CHEBI:18420"/>
    </cofactor>
    <cofactor evidence="16">
        <name>Mn(2+)</name>
        <dbReference type="ChEBI" id="CHEBI:29035"/>
    </cofactor>
    <text evidence="16">Binds 4 Mg(2+) or Mn(2+) ions per subunit.</text>
</comment>
<feature type="binding site" evidence="16">
    <location>
        <position position="243"/>
    </location>
    <ligand>
        <name>ATP</name>
        <dbReference type="ChEBI" id="CHEBI:30616"/>
        <label>1</label>
    </ligand>
</feature>
<feature type="binding site" evidence="16">
    <location>
        <position position="298"/>
    </location>
    <ligand>
        <name>Mn(2+)</name>
        <dbReference type="ChEBI" id="CHEBI:29035"/>
        <label>2</label>
    </ligand>
</feature>
<dbReference type="InterPro" id="IPR036897">
    <property type="entry name" value="CarbamoylP_synth_lsu_oligo_sf"/>
</dbReference>
<evidence type="ECO:0000256" key="3">
    <source>
        <dbReference type="ARBA" id="ARBA00009799"/>
    </source>
</evidence>
<comment type="catalytic activity">
    <reaction evidence="15 16">
        <text>hydrogencarbonate + L-glutamine + 2 ATP + H2O = carbamoyl phosphate + L-glutamate + 2 ADP + phosphate + 2 H(+)</text>
        <dbReference type="Rhea" id="RHEA:18633"/>
        <dbReference type="ChEBI" id="CHEBI:15377"/>
        <dbReference type="ChEBI" id="CHEBI:15378"/>
        <dbReference type="ChEBI" id="CHEBI:17544"/>
        <dbReference type="ChEBI" id="CHEBI:29985"/>
        <dbReference type="ChEBI" id="CHEBI:30616"/>
        <dbReference type="ChEBI" id="CHEBI:43474"/>
        <dbReference type="ChEBI" id="CHEBI:58228"/>
        <dbReference type="ChEBI" id="CHEBI:58359"/>
        <dbReference type="ChEBI" id="CHEBI:456216"/>
        <dbReference type="EC" id="6.3.5.5"/>
    </reaction>
</comment>
<dbReference type="InterPro" id="IPR013815">
    <property type="entry name" value="ATP_grasp_subdomain_1"/>
</dbReference>
<feature type="binding site" evidence="16">
    <location>
        <position position="833"/>
    </location>
    <ligand>
        <name>Mg(2+)</name>
        <dbReference type="ChEBI" id="CHEBI:18420"/>
        <label>4</label>
    </ligand>
</feature>
<dbReference type="Pfam" id="PF02787">
    <property type="entry name" value="CPSase_L_D3"/>
    <property type="match status" value="1"/>
</dbReference>
<dbReference type="GO" id="GO:0006541">
    <property type="term" value="P:glutamine metabolic process"/>
    <property type="evidence" value="ECO:0007669"/>
    <property type="project" value="TreeGrafter"/>
</dbReference>
<dbReference type="FunFam" id="3.40.50.20:FF:000001">
    <property type="entry name" value="Carbamoyl-phosphate synthase large chain"/>
    <property type="match status" value="1"/>
</dbReference>
<feature type="binding site" evidence="16">
    <location>
        <position position="169"/>
    </location>
    <ligand>
        <name>ATP</name>
        <dbReference type="ChEBI" id="CHEBI:30616"/>
        <label>1</label>
    </ligand>
</feature>
<evidence type="ECO:0000256" key="7">
    <source>
        <dbReference type="ARBA" id="ARBA00022723"/>
    </source>
</evidence>
<comment type="cofactor">
    <cofactor evidence="1">
        <name>Mn(2+)</name>
        <dbReference type="ChEBI" id="CHEBI:29035"/>
    </cofactor>
</comment>
<comment type="function">
    <text evidence="16">Large subunit of the glutamine-dependent carbamoyl phosphate synthetase (CPSase). CPSase catalyzes the formation of carbamoyl phosphate from the ammonia moiety of glutamine, carbonate, and phosphate donated by ATP, constituting the first step of 2 biosynthetic pathways, one leading to arginine and/or urea and the other to pyrimidine nucleotides. The large subunit (synthetase) binds the substrates ammonia (free or transferred from glutamine from the small subunit), hydrogencarbonate and ATP and carries out an ATP-coupled ligase reaction, activating hydrogencarbonate by forming carboxy phosphate which reacts with ammonia to form carbamoyl phosphate.</text>
</comment>
<feature type="binding site" evidence="16">
    <location>
        <position position="284"/>
    </location>
    <ligand>
        <name>Mg(2+)</name>
        <dbReference type="ChEBI" id="CHEBI:18420"/>
        <label>1</label>
    </ligand>
</feature>
<feature type="binding site" evidence="16">
    <location>
        <position position="300"/>
    </location>
    <ligand>
        <name>Mg(2+)</name>
        <dbReference type="ChEBI" id="CHEBI:18420"/>
        <label>2</label>
    </ligand>
</feature>
<dbReference type="EC" id="6.3.4.16" evidence="16"/>
<dbReference type="GO" id="GO:0004087">
    <property type="term" value="F:carbamoyl-phosphate synthase (ammonia) activity"/>
    <property type="evidence" value="ECO:0007669"/>
    <property type="project" value="UniProtKB-EC"/>
</dbReference>
<dbReference type="PROSITE" id="PS00866">
    <property type="entry name" value="CPSASE_1"/>
    <property type="match status" value="2"/>
</dbReference>
<evidence type="ECO:0000256" key="2">
    <source>
        <dbReference type="ARBA" id="ARBA00005077"/>
    </source>
</evidence>
<dbReference type="SMART" id="SM00851">
    <property type="entry name" value="MGS"/>
    <property type="match status" value="1"/>
</dbReference>
<dbReference type="InterPro" id="IPR011607">
    <property type="entry name" value="MGS-like_dom"/>
</dbReference>
<dbReference type="SUPFAM" id="SSF52440">
    <property type="entry name" value="PreATP-grasp domain"/>
    <property type="match status" value="2"/>
</dbReference>
<keyword evidence="8 16" id="KW-0677">Repeat</keyword>
<evidence type="ECO:0000259" key="18">
    <source>
        <dbReference type="PROSITE" id="PS51855"/>
    </source>
</evidence>
<evidence type="ECO:0000256" key="6">
    <source>
        <dbReference type="ARBA" id="ARBA00022605"/>
    </source>
</evidence>
<dbReference type="FunFam" id="1.10.1030.10:FF:000002">
    <property type="entry name" value="Carbamoyl-phosphate synthase large chain"/>
    <property type="match status" value="1"/>
</dbReference>
<protein>
    <recommendedName>
        <fullName evidence="16">Carbamoyl phosphate synthase large chain</fullName>
        <ecNumber evidence="16">6.3.4.16</ecNumber>
        <ecNumber evidence="16">6.3.5.5</ecNumber>
    </recommendedName>
    <alternativeName>
        <fullName evidence="16">Carbamoyl phosphate synthetase ammonia chain</fullName>
    </alternativeName>
</protein>
<dbReference type="GO" id="GO:0006526">
    <property type="term" value="P:L-arginine biosynthetic process"/>
    <property type="evidence" value="ECO:0007669"/>
    <property type="project" value="UniProtKB-UniRule"/>
</dbReference>
<accession>A0A7I8D3P5</accession>
<dbReference type="CDD" id="cd01424">
    <property type="entry name" value="MGS_CPS_II"/>
    <property type="match status" value="1"/>
</dbReference>
<comment type="pathway">
    <text evidence="2 16">Amino-acid biosynthesis; L-arginine biosynthesis; carbamoyl phosphate from bicarbonate: step 1/1.</text>
</comment>
<feature type="binding site" evidence="16">
    <location>
        <position position="176"/>
    </location>
    <ligand>
        <name>ATP</name>
        <dbReference type="ChEBI" id="CHEBI:30616"/>
        <label>1</label>
    </ligand>
</feature>
<keyword evidence="10 16" id="KW-0067">ATP-binding</keyword>
<dbReference type="Pfam" id="PF25596">
    <property type="entry name" value="CPSase_L_D1"/>
    <property type="match status" value="2"/>
</dbReference>
<feature type="domain" description="MGS-like" evidence="18">
    <location>
        <begin position="931"/>
        <end position="1065"/>
    </location>
</feature>
<evidence type="ECO:0000256" key="5">
    <source>
        <dbReference type="ARBA" id="ARBA00022598"/>
    </source>
</evidence>
<feature type="binding site" evidence="16">
    <location>
        <position position="779"/>
    </location>
    <ligand>
        <name>ATP</name>
        <dbReference type="ChEBI" id="CHEBI:30616"/>
        <label>2</label>
    </ligand>
</feature>
<feature type="binding site" evidence="16">
    <location>
        <position position="821"/>
    </location>
    <ligand>
        <name>Mg(2+)</name>
        <dbReference type="ChEBI" id="CHEBI:18420"/>
        <label>3</label>
    </ligand>
</feature>
<evidence type="ECO:0000256" key="4">
    <source>
        <dbReference type="ARBA" id="ARBA00022571"/>
    </source>
</evidence>
<dbReference type="InterPro" id="IPR005483">
    <property type="entry name" value="CPSase_dom"/>
</dbReference>
<evidence type="ECO:0000313" key="20">
    <source>
        <dbReference type="Proteomes" id="UP000593890"/>
    </source>
</evidence>
<dbReference type="NCBIfam" id="NF003671">
    <property type="entry name" value="PRK05294.1"/>
    <property type="match status" value="1"/>
</dbReference>
<feature type="binding site" evidence="16">
    <location>
        <position position="284"/>
    </location>
    <ligand>
        <name>Mn(2+)</name>
        <dbReference type="ChEBI" id="CHEBI:29035"/>
        <label>1</label>
    </ligand>
</feature>
<evidence type="ECO:0000256" key="10">
    <source>
        <dbReference type="ARBA" id="ARBA00022840"/>
    </source>
</evidence>
<evidence type="ECO:0000256" key="1">
    <source>
        <dbReference type="ARBA" id="ARBA00001936"/>
    </source>
</evidence>
<dbReference type="Proteomes" id="UP000593890">
    <property type="component" value="Chromosome"/>
</dbReference>
<dbReference type="GO" id="GO:0046872">
    <property type="term" value="F:metal ion binding"/>
    <property type="evidence" value="ECO:0007669"/>
    <property type="project" value="UniProtKB-KW"/>
</dbReference>
<evidence type="ECO:0000256" key="16">
    <source>
        <dbReference type="HAMAP-Rule" id="MF_01210"/>
    </source>
</evidence>
<dbReference type="PROSITE" id="PS50975">
    <property type="entry name" value="ATP_GRASP"/>
    <property type="match status" value="2"/>
</dbReference>
<dbReference type="EMBL" id="AP023321">
    <property type="protein sequence ID" value="BCI61390.1"/>
    <property type="molecule type" value="Genomic_DNA"/>
</dbReference>
<keyword evidence="5 16" id="KW-0436">Ligase</keyword>
<dbReference type="InterPro" id="IPR058047">
    <property type="entry name" value="CPSase_preATP-grasp"/>
</dbReference>
<dbReference type="GO" id="GO:0044205">
    <property type="term" value="P:'de novo' UMP biosynthetic process"/>
    <property type="evidence" value="ECO:0007669"/>
    <property type="project" value="UniProtKB-UniRule"/>
</dbReference>
<feature type="domain" description="ATP-grasp" evidence="17">
    <location>
        <begin position="133"/>
        <end position="327"/>
    </location>
</feature>
<feature type="binding site" evidence="16">
    <location>
        <position position="298"/>
    </location>
    <ligand>
        <name>Mg(2+)</name>
        <dbReference type="ChEBI" id="CHEBI:18420"/>
        <label>1</label>
    </ligand>
</feature>
<feature type="binding site" evidence="16">
    <location>
        <position position="300"/>
    </location>
    <ligand>
        <name>Mn(2+)</name>
        <dbReference type="ChEBI" id="CHEBI:29035"/>
        <label>2</label>
    </ligand>
</feature>
<feature type="binding site" evidence="16">
    <location>
        <position position="821"/>
    </location>
    <ligand>
        <name>ATP</name>
        <dbReference type="ChEBI" id="CHEBI:30616"/>
        <label>2</label>
    </ligand>
</feature>
<dbReference type="InterPro" id="IPR005479">
    <property type="entry name" value="CPAse_ATP-bd"/>
</dbReference>
<feature type="region of interest" description="Allosteric domain" evidence="16">
    <location>
        <begin position="931"/>
        <end position="1065"/>
    </location>
</feature>
<dbReference type="Pfam" id="PF02142">
    <property type="entry name" value="MGS"/>
    <property type="match status" value="1"/>
</dbReference>
<feature type="binding site" evidence="16">
    <location>
        <position position="215"/>
    </location>
    <ligand>
        <name>ATP</name>
        <dbReference type="ChEBI" id="CHEBI:30616"/>
        <label>1</label>
    </ligand>
</feature>
<dbReference type="SMART" id="SM01209">
    <property type="entry name" value="GARS_A"/>
    <property type="match status" value="1"/>
</dbReference>
<feature type="binding site" evidence="16">
    <location>
        <position position="708"/>
    </location>
    <ligand>
        <name>ATP</name>
        <dbReference type="ChEBI" id="CHEBI:30616"/>
        <label>2</label>
    </ligand>
</feature>
<dbReference type="PANTHER" id="PTHR11405:SF53">
    <property type="entry name" value="CARBAMOYL-PHOSPHATE SYNTHASE [AMMONIA], MITOCHONDRIAL"/>
    <property type="match status" value="1"/>
</dbReference>
<keyword evidence="4 16" id="KW-0055">Arginine biosynthesis</keyword>
<feature type="binding site" evidence="16">
    <location>
        <position position="780"/>
    </location>
    <ligand>
        <name>ATP</name>
        <dbReference type="ChEBI" id="CHEBI:30616"/>
        <label>2</label>
    </ligand>
</feature>
<dbReference type="SUPFAM" id="SSF56059">
    <property type="entry name" value="Glutathione synthetase ATP-binding domain-like"/>
    <property type="match status" value="2"/>
</dbReference>
<evidence type="ECO:0000256" key="13">
    <source>
        <dbReference type="ARBA" id="ARBA00023211"/>
    </source>
</evidence>
<dbReference type="RefSeq" id="WP_090266124.1">
    <property type="nucleotide sequence ID" value="NZ_AP023321.1"/>
</dbReference>
<comment type="pathway">
    <text evidence="16">Pyrimidine metabolism; UMP biosynthesis via de novo pathway; (S)-dihydroorotate from bicarbonate: step 1/3.</text>
</comment>
<dbReference type="AlphaFoldDB" id="A0A7I8D3P5"/>
<dbReference type="InterPro" id="IPR033937">
    <property type="entry name" value="MGS_CPS_CarB"/>
</dbReference>